<evidence type="ECO:0000313" key="10">
    <source>
        <dbReference type="Proteomes" id="UP001600888"/>
    </source>
</evidence>
<keyword evidence="3 7" id="KW-1133">Transmembrane helix</keyword>
<comment type="caution">
    <text evidence="9">The sequence shown here is derived from an EMBL/GenBank/DDBJ whole genome shotgun (WGS) entry which is preliminary data.</text>
</comment>
<protein>
    <recommendedName>
        <fullName evidence="8">Rhodopsin domain-containing protein</fullName>
    </recommendedName>
</protein>
<keyword evidence="2 7" id="KW-0812">Transmembrane</keyword>
<dbReference type="InterPro" id="IPR049326">
    <property type="entry name" value="Rhodopsin_dom_fungi"/>
</dbReference>
<evidence type="ECO:0000259" key="8">
    <source>
        <dbReference type="Pfam" id="PF20684"/>
    </source>
</evidence>
<feature type="transmembrane region" description="Helical" evidence="7">
    <location>
        <begin position="142"/>
        <end position="166"/>
    </location>
</feature>
<feature type="domain" description="Rhodopsin" evidence="8">
    <location>
        <begin position="54"/>
        <end position="286"/>
    </location>
</feature>
<feature type="transmembrane region" description="Helical" evidence="7">
    <location>
        <begin position="108"/>
        <end position="130"/>
    </location>
</feature>
<comment type="similarity">
    <text evidence="5">Belongs to the SAT4 family.</text>
</comment>
<organism evidence="9 10">
    <name type="scientific">Diaporthe vaccinii</name>
    <dbReference type="NCBI Taxonomy" id="105482"/>
    <lineage>
        <taxon>Eukaryota</taxon>
        <taxon>Fungi</taxon>
        <taxon>Dikarya</taxon>
        <taxon>Ascomycota</taxon>
        <taxon>Pezizomycotina</taxon>
        <taxon>Sordariomycetes</taxon>
        <taxon>Sordariomycetidae</taxon>
        <taxon>Diaporthales</taxon>
        <taxon>Diaporthaceae</taxon>
        <taxon>Diaporthe</taxon>
        <taxon>Diaporthe eres species complex</taxon>
    </lineage>
</organism>
<sequence length="354" mass="39035">MASFEIDLCSFPAGTPPAGTNVNFVDPPSLQWAVIAVAVIFTSLSVIITSGRLFMNRKSMTLADYLMVIGLVFDIGTMSIIVTLSPWYRHIWDIPACWFTTRYMKLVYAEVMIVGPALFFPKVSIFLFYLQIFGINRTVRVGANVGIVVAFLAYFPATLVLSYFDAPHIGQTWEELLTSDMPGKGIPGGIAIGCLSVLVDLYVFILPISPLLKLKMPLTKRLQLVALFGTALMGLVASVVCMVFRIKLLGLSDSTWQGGKVAIPILIENNVAIIVGSMPAFASFLRQYVPELSFIKSLKSKLLRDSSKGSSGFDSNQPLPQKFRNTGSSVPSKEGPYYELSERTWNPRLPQLRL</sequence>
<dbReference type="Proteomes" id="UP001600888">
    <property type="component" value="Unassembled WGS sequence"/>
</dbReference>
<dbReference type="PANTHER" id="PTHR33048:SF47">
    <property type="entry name" value="INTEGRAL MEMBRANE PROTEIN-RELATED"/>
    <property type="match status" value="1"/>
</dbReference>
<feature type="transmembrane region" description="Helical" evidence="7">
    <location>
        <begin position="186"/>
        <end position="212"/>
    </location>
</feature>
<feature type="compositionally biased region" description="Polar residues" evidence="6">
    <location>
        <begin position="312"/>
        <end position="331"/>
    </location>
</feature>
<evidence type="ECO:0000256" key="5">
    <source>
        <dbReference type="ARBA" id="ARBA00038359"/>
    </source>
</evidence>
<evidence type="ECO:0000256" key="3">
    <source>
        <dbReference type="ARBA" id="ARBA00022989"/>
    </source>
</evidence>
<feature type="transmembrane region" description="Helical" evidence="7">
    <location>
        <begin position="261"/>
        <end position="285"/>
    </location>
</feature>
<dbReference type="EMBL" id="JBAWTH010000006">
    <property type="protein sequence ID" value="KAL2291453.1"/>
    <property type="molecule type" value="Genomic_DNA"/>
</dbReference>
<evidence type="ECO:0000256" key="2">
    <source>
        <dbReference type="ARBA" id="ARBA00022692"/>
    </source>
</evidence>
<feature type="transmembrane region" description="Helical" evidence="7">
    <location>
        <begin position="30"/>
        <end position="54"/>
    </location>
</feature>
<dbReference type="InterPro" id="IPR052337">
    <property type="entry name" value="SAT4-like"/>
</dbReference>
<reference evidence="9 10" key="1">
    <citation type="submission" date="2024-03" db="EMBL/GenBank/DDBJ databases">
        <title>A high-quality draft genome sequence of Diaporthe vaccinii, a causative agent of upright dieback and viscid rot disease in cranberry plants.</title>
        <authorList>
            <person name="Sarrasin M."/>
            <person name="Lang B.F."/>
            <person name="Burger G."/>
        </authorList>
    </citation>
    <scope>NUCLEOTIDE SEQUENCE [LARGE SCALE GENOMIC DNA]</scope>
    <source>
        <strain evidence="9 10">IS7</strain>
    </source>
</reference>
<accession>A0ABR4F9U3</accession>
<evidence type="ECO:0000256" key="6">
    <source>
        <dbReference type="SAM" id="MobiDB-lite"/>
    </source>
</evidence>
<feature type="transmembrane region" description="Helical" evidence="7">
    <location>
        <begin position="224"/>
        <end position="246"/>
    </location>
</feature>
<evidence type="ECO:0000256" key="4">
    <source>
        <dbReference type="ARBA" id="ARBA00023136"/>
    </source>
</evidence>
<feature type="region of interest" description="Disordered" evidence="6">
    <location>
        <begin position="309"/>
        <end position="337"/>
    </location>
</feature>
<gene>
    <name evidence="9" type="ORF">FJTKL_12851</name>
</gene>
<name>A0ABR4F9U3_9PEZI</name>
<dbReference type="Pfam" id="PF20684">
    <property type="entry name" value="Fung_rhodopsin"/>
    <property type="match status" value="1"/>
</dbReference>
<dbReference type="PANTHER" id="PTHR33048">
    <property type="entry name" value="PTH11-LIKE INTEGRAL MEMBRANE PROTEIN (AFU_ORTHOLOGUE AFUA_5G11245)"/>
    <property type="match status" value="1"/>
</dbReference>
<comment type="subcellular location">
    <subcellularLocation>
        <location evidence="1">Membrane</location>
        <topology evidence="1">Multi-pass membrane protein</topology>
    </subcellularLocation>
</comment>
<evidence type="ECO:0000256" key="7">
    <source>
        <dbReference type="SAM" id="Phobius"/>
    </source>
</evidence>
<proteinExistence type="inferred from homology"/>
<keyword evidence="4 7" id="KW-0472">Membrane</keyword>
<evidence type="ECO:0000256" key="1">
    <source>
        <dbReference type="ARBA" id="ARBA00004141"/>
    </source>
</evidence>
<keyword evidence="10" id="KW-1185">Reference proteome</keyword>
<feature type="transmembrane region" description="Helical" evidence="7">
    <location>
        <begin position="66"/>
        <end position="88"/>
    </location>
</feature>
<evidence type="ECO:0000313" key="9">
    <source>
        <dbReference type="EMBL" id="KAL2291453.1"/>
    </source>
</evidence>